<dbReference type="Proteomes" id="UP000219453">
    <property type="component" value="Unassembled WGS sequence"/>
</dbReference>
<dbReference type="PANTHER" id="PTHR45953">
    <property type="entry name" value="IDURONATE 2-SULFATASE"/>
    <property type="match status" value="1"/>
</dbReference>
<reference evidence="4 5" key="1">
    <citation type="submission" date="2017-09" db="EMBL/GenBank/DDBJ databases">
        <authorList>
            <person name="Ehlers B."/>
            <person name="Leendertz F.H."/>
        </authorList>
    </citation>
    <scope>NUCLEOTIDE SEQUENCE [LARGE SCALE GENOMIC DNA]</scope>
    <source>
        <strain evidence="4 5">DSM 27208</strain>
    </source>
</reference>
<dbReference type="SUPFAM" id="SSF53649">
    <property type="entry name" value="Alkaline phosphatase-like"/>
    <property type="match status" value="1"/>
</dbReference>
<dbReference type="GO" id="GO:0005737">
    <property type="term" value="C:cytoplasm"/>
    <property type="evidence" value="ECO:0007669"/>
    <property type="project" value="TreeGrafter"/>
</dbReference>
<gene>
    <name evidence="4" type="ORF">SAMN06269185_1793</name>
</gene>
<dbReference type="RefSeq" id="WP_097008727.1">
    <property type="nucleotide sequence ID" value="NZ_OBEJ01000002.1"/>
</dbReference>
<evidence type="ECO:0000256" key="2">
    <source>
        <dbReference type="ARBA" id="ARBA00022801"/>
    </source>
</evidence>
<accession>A0A285NUD9</accession>
<evidence type="ECO:0000259" key="3">
    <source>
        <dbReference type="Pfam" id="PF00884"/>
    </source>
</evidence>
<dbReference type="InterPro" id="IPR000917">
    <property type="entry name" value="Sulfatase_N"/>
</dbReference>
<dbReference type="GO" id="GO:0046872">
    <property type="term" value="F:metal ion binding"/>
    <property type="evidence" value="ECO:0007669"/>
    <property type="project" value="UniProtKB-KW"/>
</dbReference>
<dbReference type="Pfam" id="PF00884">
    <property type="entry name" value="Sulfatase"/>
    <property type="match status" value="1"/>
</dbReference>
<dbReference type="EMBL" id="OBEJ01000002">
    <property type="protein sequence ID" value="SNZ12533.1"/>
    <property type="molecule type" value="Genomic_DNA"/>
</dbReference>
<keyword evidence="2" id="KW-0378">Hydrolase</keyword>
<evidence type="ECO:0000256" key="1">
    <source>
        <dbReference type="ARBA" id="ARBA00022723"/>
    </source>
</evidence>
<protein>
    <submittedName>
        <fullName evidence="4">Arylsulfatase A</fullName>
    </submittedName>
</protein>
<sequence length="451" mass="50921">MTTNTDQTTGPNVLFVLTDQQSADAMSCAGSDYVETPAMDRLADRGVRFTDTYCTQPLCNPSRASLFSGRMPHEVGASDNNSEIDERYRDEELGRLFDDAGYDCAYGGKWHVPEMTLPDEHGFETLQGMNDLTLADNCIDFLDRDRDDPFFLVASFDNPHNICEVARNENLPWGNVESVPTEECPDLPKNYGIPPFEPSEIRTLMEASRPSGLSGNMVDATAEEWRHYRHAYFRLVEKVDAEIGELLDALDERGLTENTVIVFTSDHGELNGAHQLEQKCWGYEESVRVPFIVSYPGETLEGETDDHLVSNGLDVLPTLCDYADITPPDDLDGKSVRPLAAGQDTEWRDQVVVQTNIQLGGRVVRTDRYKYIVYERGRQREQLFDLRNDPGEMVDLSENAEYGDVLAEHRERLFEWCVEHDDAFGANPQYPMVPQIPGFNPPDAIDRVRSE</sequence>
<dbReference type="OrthoDB" id="145229at2157"/>
<dbReference type="AlphaFoldDB" id="A0A285NUD9"/>
<keyword evidence="1" id="KW-0479">Metal-binding</keyword>
<feature type="domain" description="Sulfatase N-terminal" evidence="3">
    <location>
        <begin position="11"/>
        <end position="325"/>
    </location>
</feature>
<proteinExistence type="predicted"/>
<name>A0A285NUD9_NATPI</name>
<organism evidence="4 5">
    <name type="scientific">Natronoarchaeum philippinense</name>
    <dbReference type="NCBI Taxonomy" id="558529"/>
    <lineage>
        <taxon>Archaea</taxon>
        <taxon>Methanobacteriati</taxon>
        <taxon>Methanobacteriota</taxon>
        <taxon>Stenosarchaea group</taxon>
        <taxon>Halobacteria</taxon>
        <taxon>Halobacteriales</taxon>
        <taxon>Natronoarchaeaceae</taxon>
    </lineage>
</organism>
<evidence type="ECO:0000313" key="4">
    <source>
        <dbReference type="EMBL" id="SNZ12533.1"/>
    </source>
</evidence>
<evidence type="ECO:0000313" key="5">
    <source>
        <dbReference type="Proteomes" id="UP000219453"/>
    </source>
</evidence>
<dbReference type="GO" id="GO:0008484">
    <property type="term" value="F:sulfuric ester hydrolase activity"/>
    <property type="evidence" value="ECO:0007669"/>
    <property type="project" value="TreeGrafter"/>
</dbReference>
<dbReference type="InterPro" id="IPR017850">
    <property type="entry name" value="Alkaline_phosphatase_core_sf"/>
</dbReference>
<dbReference type="Gene3D" id="3.40.720.10">
    <property type="entry name" value="Alkaline Phosphatase, subunit A"/>
    <property type="match status" value="1"/>
</dbReference>
<dbReference type="PANTHER" id="PTHR45953:SF1">
    <property type="entry name" value="IDURONATE 2-SULFATASE"/>
    <property type="match status" value="1"/>
</dbReference>
<keyword evidence="5" id="KW-1185">Reference proteome</keyword>